<sequence>MQYVDSKGRSTDASILRPPRDCDIGRSAIGDSYNNAAPWLIPPKPPWHNVRHSQAIVYIEAGKPVRYRDNLILHADKFRNKSPTKLKSQGLVSTVF</sequence>
<reference evidence="1" key="1">
    <citation type="submission" date="2011-11" db="EMBL/GenBank/DDBJ databases">
        <title>The Genome Sequence of Fusarium oxysporum PHW808.</title>
        <authorList>
            <consortium name="The Broad Institute Genome Sequencing Platform"/>
            <person name="Ma L.-J."/>
            <person name="Gale L.R."/>
            <person name="Schwartz D.C."/>
            <person name="Zhou S."/>
            <person name="Corby-Kistler H."/>
            <person name="Young S.K."/>
            <person name="Zeng Q."/>
            <person name="Gargeya S."/>
            <person name="Fitzgerald M."/>
            <person name="Haas B."/>
            <person name="Abouelleil A."/>
            <person name="Alvarado L."/>
            <person name="Arachchi H.M."/>
            <person name="Berlin A."/>
            <person name="Brown A."/>
            <person name="Chapman S.B."/>
            <person name="Chen Z."/>
            <person name="Dunbar C."/>
            <person name="Freedman E."/>
            <person name="Gearin G."/>
            <person name="Goldberg J."/>
            <person name="Griggs A."/>
            <person name="Gujja S."/>
            <person name="Heiman D."/>
            <person name="Howarth C."/>
            <person name="Larson L."/>
            <person name="Lui A."/>
            <person name="MacDonald P.J.P."/>
            <person name="Montmayeur A."/>
            <person name="Murphy C."/>
            <person name="Neiman D."/>
            <person name="Pearson M."/>
            <person name="Priest M."/>
            <person name="Roberts A."/>
            <person name="Saif S."/>
            <person name="Shea T."/>
            <person name="Shenoy N."/>
            <person name="Sisk P."/>
            <person name="Stolte C."/>
            <person name="Sykes S."/>
            <person name="Wortman J."/>
            <person name="Nusbaum C."/>
            <person name="Birren B."/>
        </authorList>
    </citation>
    <scope>NUCLEOTIDE SEQUENCE [LARGE SCALE GENOMIC DNA]</scope>
    <source>
        <strain evidence="1">54008</strain>
    </source>
</reference>
<dbReference type="AlphaFoldDB" id="X0HGG0"/>
<proteinExistence type="predicted"/>
<accession>X0HGG0</accession>
<dbReference type="HOGENOM" id="CLU_2359831_0_0_1"/>
<dbReference type="EMBL" id="KK033233">
    <property type="protein sequence ID" value="EXL70896.1"/>
    <property type="molecule type" value="Genomic_DNA"/>
</dbReference>
<evidence type="ECO:0000313" key="1">
    <source>
        <dbReference type="EMBL" id="EXL70896.1"/>
    </source>
</evidence>
<name>X0HGG0_FUSOX</name>
<protein>
    <submittedName>
        <fullName evidence="1">Uncharacterized protein</fullName>
    </submittedName>
</protein>
<organism evidence="1">
    <name type="scientific">Fusarium oxysporum f. sp. conglutinans race 2 54008</name>
    <dbReference type="NCBI Taxonomy" id="1089457"/>
    <lineage>
        <taxon>Eukaryota</taxon>
        <taxon>Fungi</taxon>
        <taxon>Dikarya</taxon>
        <taxon>Ascomycota</taxon>
        <taxon>Pezizomycotina</taxon>
        <taxon>Sordariomycetes</taxon>
        <taxon>Hypocreomycetidae</taxon>
        <taxon>Hypocreales</taxon>
        <taxon>Nectriaceae</taxon>
        <taxon>Fusarium</taxon>
        <taxon>Fusarium oxysporum species complex</taxon>
    </lineage>
</organism>
<dbReference type="Proteomes" id="UP000030676">
    <property type="component" value="Unassembled WGS sequence"/>
</dbReference>
<reference evidence="1" key="2">
    <citation type="submission" date="2014-03" db="EMBL/GenBank/DDBJ databases">
        <title>The Genome Annotation of Fusarium oxysporum PHW808.</title>
        <authorList>
            <consortium name="The Broad Institute Genomics Platform"/>
            <person name="Ma L.-J."/>
            <person name="Corby-Kistler H."/>
            <person name="Broz K."/>
            <person name="Gale L.R."/>
            <person name="Jonkers W."/>
            <person name="O'Donnell K."/>
            <person name="Ploetz R."/>
            <person name="Steinberg C."/>
            <person name="Schwartz D.C."/>
            <person name="VanEtten H."/>
            <person name="Zhou S."/>
            <person name="Young S.K."/>
            <person name="Zeng Q."/>
            <person name="Gargeya S."/>
            <person name="Fitzgerald M."/>
            <person name="Abouelleil A."/>
            <person name="Alvarado L."/>
            <person name="Chapman S.B."/>
            <person name="Gainer-Dewar J."/>
            <person name="Goldberg J."/>
            <person name="Griggs A."/>
            <person name="Gujja S."/>
            <person name="Hansen M."/>
            <person name="Howarth C."/>
            <person name="Imamovic A."/>
            <person name="Ireland A."/>
            <person name="Larimer J."/>
            <person name="McCowan C."/>
            <person name="Murphy C."/>
            <person name="Pearson M."/>
            <person name="Poon T.W."/>
            <person name="Priest M."/>
            <person name="Roberts A."/>
            <person name="Saif S."/>
            <person name="Shea T."/>
            <person name="Sykes S."/>
            <person name="Wortman J."/>
            <person name="Nusbaum C."/>
            <person name="Birren B."/>
        </authorList>
    </citation>
    <scope>NUCLEOTIDE SEQUENCE</scope>
    <source>
        <strain evidence="1">54008</strain>
    </source>
</reference>
<gene>
    <name evidence="1" type="ORF">FOPG_13325</name>
</gene>